<keyword evidence="6 10" id="KW-0798">TonB box</keyword>
<evidence type="ECO:0000256" key="11">
    <source>
        <dbReference type="SAM" id="MobiDB-lite"/>
    </source>
</evidence>
<dbReference type="OrthoDB" id="338230at2"/>
<keyword evidence="7 10" id="KW-0472">Membrane</keyword>
<evidence type="ECO:0000256" key="9">
    <source>
        <dbReference type="ARBA" id="ARBA00023237"/>
    </source>
</evidence>
<feature type="domain" description="TonB-dependent receptor-like beta-barrel" evidence="13">
    <location>
        <begin position="438"/>
        <end position="637"/>
    </location>
</feature>
<evidence type="ECO:0000256" key="2">
    <source>
        <dbReference type="ARBA" id="ARBA00022448"/>
    </source>
</evidence>
<evidence type="ECO:0000256" key="12">
    <source>
        <dbReference type="SAM" id="SignalP"/>
    </source>
</evidence>
<sequence>MDLRSPTALRRALAAASFASVVTPAAGAAAQQEPVLEVTVHSDRRAPGPGSRDPSAASSKVSRERLRQPGESAAHVLERVPGVQLSKGGGSSDLSTASIRGATSAQTPIYLAGIRLNDDVTGTADLSAVPLWMIDRVEIYRGNAPIEADRLGIGGAIFFDPVLPRGSRVGAGGSVGSFGELATWAAASTGDARGGAMIAARRESARNDYPYVDDRGTTFDRTDDRTRDRFNADHTAYDLWSIGRLRLGRSAITLLANAFVRDRGVTGLSVIPAHAARSHVQRWLGAASAKLPCAAPRPGEPDDRCWLELTTSAILASTRIADPRMELGLLFPWTASAGARLSQQARLRYRLQGFDLGASLVQEFEHLGLDHPEGEPLRASRSFTRAGASVAASPTPTLQIHGLAAIECHGTAGPEGGRACEPLQPVARLGARLELPWNMTLLANVGRYVRVPSLGELYGTSPIVRGNSELRVEQGYTADVGARLKGHRSSIEVFGFTRLATDLIGFRRSSIGVVRPFNIGSARLLGVELTASTSFLDAVHAEVSLTALDPRDTSRGRQLKNDVLPFQARLVAAPYLEVYQEPFRWLPIDRIALGTRLFYRSSRVADPAGLIVMAEQVSVDVELSALFWQKRISARARLSNALDAQNYDVVGLPLPGRSVHGGLEVWW</sequence>
<dbReference type="InterPro" id="IPR039426">
    <property type="entry name" value="TonB-dep_rcpt-like"/>
</dbReference>
<evidence type="ECO:0000256" key="6">
    <source>
        <dbReference type="ARBA" id="ARBA00023077"/>
    </source>
</evidence>
<dbReference type="SUPFAM" id="SSF56935">
    <property type="entry name" value="Porins"/>
    <property type="match status" value="1"/>
</dbReference>
<keyword evidence="5 12" id="KW-0732">Signal</keyword>
<evidence type="ECO:0000256" key="3">
    <source>
        <dbReference type="ARBA" id="ARBA00022452"/>
    </source>
</evidence>
<evidence type="ECO:0000313" key="17">
    <source>
        <dbReference type="Proteomes" id="UP000295781"/>
    </source>
</evidence>
<comment type="subcellular location">
    <subcellularLocation>
        <location evidence="1">Cell outer membrane</location>
        <topology evidence="1">Multi-pass membrane protein</topology>
    </subcellularLocation>
</comment>
<evidence type="ECO:0000256" key="1">
    <source>
        <dbReference type="ARBA" id="ARBA00004571"/>
    </source>
</evidence>
<feature type="domain" description="TonB-dependent receptor plug" evidence="14">
    <location>
        <begin position="53"/>
        <end position="156"/>
    </location>
</feature>
<dbReference type="Gene3D" id="2.40.170.20">
    <property type="entry name" value="TonB-dependent receptor, beta-barrel domain"/>
    <property type="match status" value="1"/>
</dbReference>
<dbReference type="InterPro" id="IPR012910">
    <property type="entry name" value="Plug_dom"/>
</dbReference>
<keyword evidence="9" id="KW-0998">Cell outer membrane</keyword>
<dbReference type="PANTHER" id="PTHR30069">
    <property type="entry name" value="TONB-DEPENDENT OUTER MEMBRANE RECEPTOR"/>
    <property type="match status" value="1"/>
</dbReference>
<evidence type="ECO:0000259" key="14">
    <source>
        <dbReference type="Pfam" id="PF07715"/>
    </source>
</evidence>
<evidence type="ECO:0000256" key="7">
    <source>
        <dbReference type="ARBA" id="ARBA00023136"/>
    </source>
</evidence>
<dbReference type="EMBL" id="MH908892">
    <property type="protein sequence ID" value="AYM53045.1"/>
    <property type="molecule type" value="Genomic_DNA"/>
</dbReference>
<dbReference type="GO" id="GO:0044718">
    <property type="term" value="P:siderophore transmembrane transport"/>
    <property type="evidence" value="ECO:0007669"/>
    <property type="project" value="TreeGrafter"/>
</dbReference>
<gene>
    <name evidence="15" type="ORF">SOCEGT47_019160</name>
</gene>
<dbReference type="AlphaFoldDB" id="A0A3S7UWB1"/>
<keyword evidence="2" id="KW-0813">Transport</keyword>
<dbReference type="GO" id="GO:0009279">
    <property type="term" value="C:cell outer membrane"/>
    <property type="evidence" value="ECO:0007669"/>
    <property type="project" value="UniProtKB-SubCell"/>
</dbReference>
<feature type="region of interest" description="Disordered" evidence="11">
    <location>
        <begin position="42"/>
        <end position="97"/>
    </location>
</feature>
<protein>
    <submittedName>
        <fullName evidence="16">Outer membrane protein</fullName>
    </submittedName>
</protein>
<dbReference type="Proteomes" id="UP000295781">
    <property type="component" value="Chromosome"/>
</dbReference>
<evidence type="ECO:0000313" key="15">
    <source>
        <dbReference type="EMBL" id="AUX21432.1"/>
    </source>
</evidence>
<comment type="similarity">
    <text evidence="10">Belongs to the TonB-dependent receptor family.</text>
</comment>
<keyword evidence="4" id="KW-0812">Transmembrane</keyword>
<evidence type="ECO:0000256" key="8">
    <source>
        <dbReference type="ARBA" id="ARBA00023170"/>
    </source>
</evidence>
<dbReference type="Pfam" id="PF07715">
    <property type="entry name" value="Plug"/>
    <property type="match status" value="1"/>
</dbReference>
<dbReference type="Gene3D" id="2.170.130.10">
    <property type="entry name" value="TonB-dependent receptor, plug domain"/>
    <property type="match status" value="1"/>
</dbReference>
<evidence type="ECO:0000256" key="4">
    <source>
        <dbReference type="ARBA" id="ARBA00022692"/>
    </source>
</evidence>
<dbReference type="InterPro" id="IPR036942">
    <property type="entry name" value="Beta-barrel_TonB_sf"/>
</dbReference>
<dbReference type="InterPro" id="IPR037066">
    <property type="entry name" value="Plug_dom_sf"/>
</dbReference>
<evidence type="ECO:0000259" key="13">
    <source>
        <dbReference type="Pfam" id="PF00593"/>
    </source>
</evidence>
<evidence type="ECO:0000256" key="10">
    <source>
        <dbReference type="RuleBase" id="RU003357"/>
    </source>
</evidence>
<dbReference type="InterPro" id="IPR000531">
    <property type="entry name" value="Beta-barrel_TonB"/>
</dbReference>
<dbReference type="Pfam" id="PF00593">
    <property type="entry name" value="TonB_dep_Rec_b-barrel"/>
    <property type="match status" value="1"/>
</dbReference>
<dbReference type="RefSeq" id="WP_129346755.1">
    <property type="nucleotide sequence ID" value="NZ_CP012670.1"/>
</dbReference>
<organism evidence="16">
    <name type="scientific">Sorangium cellulosum</name>
    <name type="common">Polyangium cellulosum</name>
    <dbReference type="NCBI Taxonomy" id="56"/>
    <lineage>
        <taxon>Bacteria</taxon>
        <taxon>Pseudomonadati</taxon>
        <taxon>Myxococcota</taxon>
        <taxon>Polyangia</taxon>
        <taxon>Polyangiales</taxon>
        <taxon>Polyangiaceae</taxon>
        <taxon>Sorangium</taxon>
    </lineage>
</organism>
<reference evidence="16" key="2">
    <citation type="journal article" date="2018" name="J. Ind. Microbiol. Biotechnol.">
        <title>Genome mining reveals uncommon alkylpyrones as type III PKS products from myxobacteria.</title>
        <authorList>
            <person name="Hug J.J."/>
            <person name="Panter F."/>
            <person name="Krug D."/>
            <person name="Muller R."/>
        </authorList>
    </citation>
    <scope>NUCLEOTIDE SEQUENCE</scope>
    <source>
        <strain evidence="16">So ceGT47</strain>
    </source>
</reference>
<proteinExistence type="inferred from homology"/>
<keyword evidence="8" id="KW-0675">Receptor</keyword>
<evidence type="ECO:0000256" key="5">
    <source>
        <dbReference type="ARBA" id="ARBA00022729"/>
    </source>
</evidence>
<dbReference type="EMBL" id="CP012670">
    <property type="protein sequence ID" value="AUX21432.1"/>
    <property type="molecule type" value="Genomic_DNA"/>
</dbReference>
<accession>A0A3S7UWB1</accession>
<evidence type="ECO:0000313" key="16">
    <source>
        <dbReference type="EMBL" id="AYM53045.1"/>
    </source>
</evidence>
<feature type="signal peptide" evidence="12">
    <location>
        <begin position="1"/>
        <end position="28"/>
    </location>
</feature>
<dbReference type="PANTHER" id="PTHR30069:SF29">
    <property type="entry name" value="HEMOGLOBIN AND HEMOGLOBIN-HAPTOGLOBIN-BINDING PROTEIN 1-RELATED"/>
    <property type="match status" value="1"/>
</dbReference>
<feature type="chain" id="PRO_5036095254" evidence="12">
    <location>
        <begin position="29"/>
        <end position="667"/>
    </location>
</feature>
<reference evidence="15 17" key="1">
    <citation type="submission" date="2015-09" db="EMBL/GenBank/DDBJ databases">
        <title>Sorangium comparison.</title>
        <authorList>
            <person name="Zaburannyi N."/>
            <person name="Bunk B."/>
            <person name="Overmann J."/>
            <person name="Mueller R."/>
        </authorList>
    </citation>
    <scope>NUCLEOTIDE SEQUENCE [LARGE SCALE GENOMIC DNA]</scope>
    <source>
        <strain evidence="15 17">So ceGT47</strain>
    </source>
</reference>
<dbReference type="GO" id="GO:0015344">
    <property type="term" value="F:siderophore uptake transmembrane transporter activity"/>
    <property type="evidence" value="ECO:0007669"/>
    <property type="project" value="TreeGrafter"/>
</dbReference>
<keyword evidence="3" id="KW-1134">Transmembrane beta strand</keyword>
<name>A0A3S7UWB1_SORCE</name>